<name>A0A3D9KWM4_MARFU</name>
<dbReference type="SUPFAM" id="SSF53448">
    <property type="entry name" value="Nucleotide-diphospho-sugar transferases"/>
    <property type="match status" value="1"/>
</dbReference>
<evidence type="ECO:0000313" key="1">
    <source>
        <dbReference type="EMBL" id="RED92790.1"/>
    </source>
</evidence>
<evidence type="ECO:0000313" key="2">
    <source>
        <dbReference type="Proteomes" id="UP000256779"/>
    </source>
</evidence>
<keyword evidence="2" id="KW-1185">Reference proteome</keyword>
<dbReference type="Gene3D" id="3.90.550.10">
    <property type="entry name" value="Spore Coat Polysaccharide Biosynthesis Protein SpsA, Chain A"/>
    <property type="match status" value="1"/>
</dbReference>
<dbReference type="InterPro" id="IPR029044">
    <property type="entry name" value="Nucleotide-diphossugar_trans"/>
</dbReference>
<dbReference type="EMBL" id="QREG01000028">
    <property type="protein sequence ID" value="RED92790.1"/>
    <property type="molecule type" value="Genomic_DNA"/>
</dbReference>
<sequence length="221" mass="25222">MKKRTAVLIFRREASEEIRRKRFWDRSPVISYLYKRTLRVAEATGFEVIDHIDSGSAHPAQIQQRLTSTIARAFETGMSRVLVIGTDCATLSTEDLLQASQSLQHHPTVLGPDQRGGAYLMGFNKAAFERHLFAKLPWGSARFAEDFLRCFPKSVCQTQQFDLNSPKELQRLAKSTLRKKLLKPLIALIGTHWELPFPVMKMADNIAYFHKPLRAPPMGQR</sequence>
<dbReference type="PANTHER" id="PTHR36529:SF1">
    <property type="entry name" value="GLYCOSYLTRANSFERASE"/>
    <property type="match status" value="1"/>
</dbReference>
<dbReference type="Pfam" id="PF09837">
    <property type="entry name" value="DUF2064"/>
    <property type="match status" value="1"/>
</dbReference>
<dbReference type="OrthoDB" id="9798250at2"/>
<dbReference type="Proteomes" id="UP000256779">
    <property type="component" value="Unassembled WGS sequence"/>
</dbReference>
<dbReference type="InterPro" id="IPR018641">
    <property type="entry name" value="Trfase_1_rSAM/seldom-assoc"/>
</dbReference>
<dbReference type="RefSeq" id="WP_115870083.1">
    <property type="nucleotide sequence ID" value="NZ_QREG01000028.1"/>
</dbReference>
<accession>A0A3D9KWM4</accession>
<dbReference type="PANTHER" id="PTHR36529">
    <property type="entry name" value="SLL1095 PROTEIN"/>
    <property type="match status" value="1"/>
</dbReference>
<proteinExistence type="predicted"/>
<reference evidence="1 2" key="1">
    <citation type="submission" date="2018-07" db="EMBL/GenBank/DDBJ databases">
        <title>Genomic Encyclopedia of Type Strains, Phase IV (KMG-IV): sequencing the most valuable type-strain genomes for metagenomic binning, comparative biology and taxonomic classification.</title>
        <authorList>
            <person name="Goeker M."/>
        </authorList>
    </citation>
    <scope>NUCLEOTIDE SEQUENCE [LARGE SCALE GENOMIC DNA]</scope>
    <source>
        <strain evidence="1 2">DSM 4134</strain>
    </source>
</reference>
<dbReference type="AlphaFoldDB" id="A0A3D9KWM4"/>
<gene>
    <name evidence="1" type="ORF">C7460_1287</name>
</gene>
<comment type="caution">
    <text evidence="1">The sequence shown here is derived from an EMBL/GenBank/DDBJ whole genome shotgun (WGS) entry which is preliminary data.</text>
</comment>
<organism evidence="1 2">
    <name type="scientific">Marinoscillum furvescens DSM 4134</name>
    <dbReference type="NCBI Taxonomy" id="1122208"/>
    <lineage>
        <taxon>Bacteria</taxon>
        <taxon>Pseudomonadati</taxon>
        <taxon>Bacteroidota</taxon>
        <taxon>Cytophagia</taxon>
        <taxon>Cytophagales</taxon>
        <taxon>Reichenbachiellaceae</taxon>
        <taxon>Marinoscillum</taxon>
    </lineage>
</organism>
<protein>
    <submittedName>
        <fullName evidence="1">Uncharacterized protein DUF2064</fullName>
    </submittedName>
</protein>